<organism evidence="1 2">
    <name type="scientific">Flexivirga alba</name>
    <dbReference type="NCBI Taxonomy" id="702742"/>
    <lineage>
        <taxon>Bacteria</taxon>
        <taxon>Bacillati</taxon>
        <taxon>Actinomycetota</taxon>
        <taxon>Actinomycetes</taxon>
        <taxon>Micrococcales</taxon>
        <taxon>Dermacoccaceae</taxon>
        <taxon>Flexivirga</taxon>
    </lineage>
</organism>
<accession>A0ABW2AJT9</accession>
<reference evidence="2" key="1">
    <citation type="journal article" date="2019" name="Int. J. Syst. Evol. Microbiol.">
        <title>The Global Catalogue of Microorganisms (GCM) 10K type strain sequencing project: providing services to taxonomists for standard genome sequencing and annotation.</title>
        <authorList>
            <consortium name="The Broad Institute Genomics Platform"/>
            <consortium name="The Broad Institute Genome Sequencing Center for Infectious Disease"/>
            <person name="Wu L."/>
            <person name="Ma J."/>
        </authorList>
    </citation>
    <scope>NUCLEOTIDE SEQUENCE [LARGE SCALE GENOMIC DNA]</scope>
    <source>
        <strain evidence="2">CCUG 58127</strain>
    </source>
</reference>
<proteinExistence type="predicted"/>
<comment type="caution">
    <text evidence="1">The sequence shown here is derived from an EMBL/GenBank/DDBJ whole genome shotgun (WGS) entry which is preliminary data.</text>
</comment>
<dbReference type="Proteomes" id="UP001596298">
    <property type="component" value="Unassembled WGS sequence"/>
</dbReference>
<dbReference type="EMBL" id="JBHSWH010000001">
    <property type="protein sequence ID" value="MFC6706834.1"/>
    <property type="molecule type" value="Genomic_DNA"/>
</dbReference>
<sequence length="89" mass="10221">MLEDLRGWVTQLIDRYTLDLRTIPPCWDRHNAIVEALAALRDCERGCYDLDATPSSGIDWLRALSDVTAYLREQTARTGCAATEHRRDR</sequence>
<name>A0ABW2AJT9_9MICO</name>
<evidence type="ECO:0000313" key="2">
    <source>
        <dbReference type="Proteomes" id="UP001596298"/>
    </source>
</evidence>
<evidence type="ECO:0000313" key="1">
    <source>
        <dbReference type="EMBL" id="MFC6706834.1"/>
    </source>
</evidence>
<dbReference type="RefSeq" id="WP_382403514.1">
    <property type="nucleotide sequence ID" value="NZ_JBHSWH010000001.1"/>
</dbReference>
<protein>
    <submittedName>
        <fullName evidence="1">Uncharacterized protein</fullName>
    </submittedName>
</protein>
<gene>
    <name evidence="1" type="ORF">ACFQDH_16630</name>
</gene>
<keyword evidence="2" id="KW-1185">Reference proteome</keyword>